<organism evidence="3">
    <name type="scientific">marine metagenome</name>
    <dbReference type="NCBI Taxonomy" id="408172"/>
    <lineage>
        <taxon>unclassified sequences</taxon>
        <taxon>metagenomes</taxon>
        <taxon>ecological metagenomes</taxon>
    </lineage>
</organism>
<dbReference type="EMBL" id="UINC01036253">
    <property type="protein sequence ID" value="SVB29930.1"/>
    <property type="molecule type" value="Genomic_DNA"/>
</dbReference>
<dbReference type="AlphaFoldDB" id="A0A382CUU7"/>
<feature type="transmembrane region" description="Helical" evidence="1">
    <location>
        <begin position="30"/>
        <end position="50"/>
    </location>
</feature>
<keyword evidence="1" id="KW-0472">Membrane</keyword>
<accession>A0A382CUU7</accession>
<keyword evidence="1" id="KW-0812">Transmembrane</keyword>
<dbReference type="Pfam" id="PF18893">
    <property type="entry name" value="DUF5652"/>
    <property type="match status" value="1"/>
</dbReference>
<evidence type="ECO:0000256" key="1">
    <source>
        <dbReference type="SAM" id="Phobius"/>
    </source>
</evidence>
<proteinExistence type="predicted"/>
<evidence type="ECO:0000313" key="3">
    <source>
        <dbReference type="EMBL" id="SVB29930.1"/>
    </source>
</evidence>
<reference evidence="3" key="1">
    <citation type="submission" date="2018-05" db="EMBL/GenBank/DDBJ databases">
        <authorList>
            <person name="Lanie J.A."/>
            <person name="Ng W.-L."/>
            <person name="Kazmierczak K.M."/>
            <person name="Andrzejewski T.M."/>
            <person name="Davidsen T.M."/>
            <person name="Wayne K.J."/>
            <person name="Tettelin H."/>
            <person name="Glass J.I."/>
            <person name="Rusch D."/>
            <person name="Podicherti R."/>
            <person name="Tsui H.-C.T."/>
            <person name="Winkler M.E."/>
        </authorList>
    </citation>
    <scope>NUCLEOTIDE SEQUENCE</scope>
</reference>
<feature type="domain" description="DUF5652" evidence="2">
    <location>
        <begin position="4"/>
        <end position="57"/>
    </location>
</feature>
<name>A0A382CUU7_9ZZZZ</name>
<gene>
    <name evidence="3" type="ORF">METZ01_LOCUS182784</name>
</gene>
<keyword evidence="1" id="KW-1133">Transmembrane helix</keyword>
<sequence>MTLLLIIILVVWELYWTARACWCAAKRDDRGWFLFFLIVQLFGIPEMIYLQKYRKSIEKNFQEDKEI</sequence>
<protein>
    <recommendedName>
        <fullName evidence="2">DUF5652 domain-containing protein</fullName>
    </recommendedName>
</protein>
<dbReference type="InterPro" id="IPR043712">
    <property type="entry name" value="DUF5652"/>
</dbReference>
<evidence type="ECO:0000259" key="2">
    <source>
        <dbReference type="Pfam" id="PF18893"/>
    </source>
</evidence>